<dbReference type="SMART" id="SM00052">
    <property type="entry name" value="EAL"/>
    <property type="match status" value="1"/>
</dbReference>
<dbReference type="Pfam" id="PF00563">
    <property type="entry name" value="EAL"/>
    <property type="match status" value="1"/>
</dbReference>
<sequence>MRSPLLQLPRRHHGDGPSGGQKPATARFPNDRCDGVCRAALVLLALLVGLLGGLPYWMGTARAPAEAAGVADPRADAVLPPSSRPGRHQGIAAAAPEPPRSWPGDLAGTPATATPVLGLLVALLSALLLFLAARLGARPAERALARLSDETQTDALTGLPNRGAFVARLAAMLAGAGTGHQVALIVLHLDRLREANAMQGQAAGDALVREAAERMRRCLRPGDALGRLSGDEFAVAAAGLPDAGSAAALAARLQAALQAKPVAHDGRSLRLSATLGLAVAPDAIPAAEPDTPDPGARRAEALLGAACSALYRAKGSARGTVAVFSVADRQRAEREAVLLQSLEAVAGASPAMGSGAAFPDGTPALEGLYAAFQPQVRLADGAVTGFEALLRWDHPVLGPLSPAEFLPWAERAGHAALLGEAVRRIAFRAYARLRAAGLFTGAVAPPRLAVNLSAAELASPDCTLRLEHALIEAGLSPEALEIEITEEVLLDRVAPEVRERLAALRRRGARLALDDFGTGYAGLHQLLRLPLDAIKLDRCFVGGLGLDRRAEEIVRAAVTLAHSLGLELVAEGVETELQLARLRALRCDAVQGFLIARPMRPQELATWLLARRSGFDATVRLPTPGALPPSPPAAARAAPGVVALRRRETGAQQR</sequence>
<evidence type="ECO:0000259" key="3">
    <source>
        <dbReference type="PROSITE" id="PS50883"/>
    </source>
</evidence>
<keyword evidence="6" id="KW-1185">Reference proteome</keyword>
<dbReference type="SUPFAM" id="SSF141868">
    <property type="entry name" value="EAL domain-like"/>
    <property type="match status" value="1"/>
</dbReference>
<feature type="domain" description="GGDEF" evidence="4">
    <location>
        <begin position="180"/>
        <end position="326"/>
    </location>
</feature>
<evidence type="ECO:0000313" key="6">
    <source>
        <dbReference type="Proteomes" id="UP001519924"/>
    </source>
</evidence>
<feature type="compositionally biased region" description="Low complexity" evidence="1">
    <location>
        <begin position="633"/>
        <end position="643"/>
    </location>
</feature>
<dbReference type="PROSITE" id="PS50887">
    <property type="entry name" value="GGDEF"/>
    <property type="match status" value="1"/>
</dbReference>
<dbReference type="Gene3D" id="3.20.20.450">
    <property type="entry name" value="EAL domain"/>
    <property type="match status" value="1"/>
</dbReference>
<dbReference type="InterPro" id="IPR000160">
    <property type="entry name" value="GGDEF_dom"/>
</dbReference>
<dbReference type="PANTHER" id="PTHR33121">
    <property type="entry name" value="CYCLIC DI-GMP PHOSPHODIESTERASE PDEF"/>
    <property type="match status" value="1"/>
</dbReference>
<dbReference type="InterPro" id="IPR001633">
    <property type="entry name" value="EAL_dom"/>
</dbReference>
<dbReference type="PANTHER" id="PTHR33121:SF70">
    <property type="entry name" value="SIGNALING PROTEIN YKOW"/>
    <property type="match status" value="1"/>
</dbReference>
<dbReference type="InterPro" id="IPR035919">
    <property type="entry name" value="EAL_sf"/>
</dbReference>
<gene>
    <name evidence="5" type="ORF">K1J50_03150</name>
</gene>
<keyword evidence="2" id="KW-0812">Transmembrane</keyword>
<dbReference type="InterPro" id="IPR050706">
    <property type="entry name" value="Cyclic-di-GMP_PDE-like"/>
</dbReference>
<dbReference type="InterPro" id="IPR043128">
    <property type="entry name" value="Rev_trsase/Diguanyl_cyclase"/>
</dbReference>
<evidence type="ECO:0000259" key="4">
    <source>
        <dbReference type="PROSITE" id="PS50887"/>
    </source>
</evidence>
<dbReference type="Pfam" id="PF00990">
    <property type="entry name" value="GGDEF"/>
    <property type="match status" value="1"/>
</dbReference>
<feature type="region of interest" description="Disordered" evidence="1">
    <location>
        <begin position="1"/>
        <end position="27"/>
    </location>
</feature>
<organism evidence="5 6">
    <name type="scientific">Caldovatus aquaticus</name>
    <dbReference type="NCBI Taxonomy" id="2865671"/>
    <lineage>
        <taxon>Bacteria</taxon>
        <taxon>Pseudomonadati</taxon>
        <taxon>Pseudomonadota</taxon>
        <taxon>Alphaproteobacteria</taxon>
        <taxon>Acetobacterales</taxon>
        <taxon>Roseomonadaceae</taxon>
        <taxon>Caldovatus</taxon>
    </lineage>
</organism>
<feature type="domain" description="EAL" evidence="3">
    <location>
        <begin position="351"/>
        <end position="612"/>
    </location>
</feature>
<accession>A0ABS7F0I4</accession>
<dbReference type="CDD" id="cd01949">
    <property type="entry name" value="GGDEF"/>
    <property type="match status" value="1"/>
</dbReference>
<dbReference type="InterPro" id="IPR029787">
    <property type="entry name" value="Nucleotide_cyclase"/>
</dbReference>
<evidence type="ECO:0000256" key="1">
    <source>
        <dbReference type="SAM" id="MobiDB-lite"/>
    </source>
</evidence>
<reference evidence="5 6" key="1">
    <citation type="submission" date="2021-08" db="EMBL/GenBank/DDBJ databases">
        <title>Caldovatus sediminis gen. nov., sp. nov., a moderately thermophilic bacterium isolated from a hot spring.</title>
        <authorList>
            <person name="Hu C.-J."/>
            <person name="Li W.-J."/>
            <person name="Xian W.-D."/>
        </authorList>
    </citation>
    <scope>NUCLEOTIDE SEQUENCE [LARGE SCALE GENOMIC DNA]</scope>
    <source>
        <strain evidence="5 6">SYSU G05006</strain>
    </source>
</reference>
<dbReference type="PROSITE" id="PS50883">
    <property type="entry name" value="EAL"/>
    <property type="match status" value="1"/>
</dbReference>
<dbReference type="Gene3D" id="3.30.70.270">
    <property type="match status" value="1"/>
</dbReference>
<keyword evidence="2" id="KW-1133">Transmembrane helix</keyword>
<feature type="transmembrane region" description="Helical" evidence="2">
    <location>
        <begin position="116"/>
        <end position="137"/>
    </location>
</feature>
<protein>
    <submittedName>
        <fullName evidence="5">Bifunctional diguanylate cyclase/phosphodiesterase</fullName>
    </submittedName>
</protein>
<dbReference type="CDD" id="cd01948">
    <property type="entry name" value="EAL"/>
    <property type="match status" value="1"/>
</dbReference>
<evidence type="ECO:0000313" key="5">
    <source>
        <dbReference type="EMBL" id="MBW8268477.1"/>
    </source>
</evidence>
<evidence type="ECO:0000256" key="2">
    <source>
        <dbReference type="SAM" id="Phobius"/>
    </source>
</evidence>
<name>A0ABS7F0I4_9PROT</name>
<keyword evidence="2" id="KW-0472">Membrane</keyword>
<feature type="compositionally biased region" description="Basic and acidic residues" evidence="1">
    <location>
        <begin position="645"/>
        <end position="654"/>
    </location>
</feature>
<dbReference type="SMART" id="SM00267">
    <property type="entry name" value="GGDEF"/>
    <property type="match status" value="1"/>
</dbReference>
<feature type="transmembrane region" description="Helical" evidence="2">
    <location>
        <begin position="36"/>
        <end position="58"/>
    </location>
</feature>
<dbReference type="RefSeq" id="WP_220115984.1">
    <property type="nucleotide sequence ID" value="NZ_JAHZUY010000004.1"/>
</dbReference>
<comment type="caution">
    <text evidence="5">The sequence shown here is derived from an EMBL/GenBank/DDBJ whole genome shotgun (WGS) entry which is preliminary data.</text>
</comment>
<dbReference type="Proteomes" id="UP001519924">
    <property type="component" value="Unassembled WGS sequence"/>
</dbReference>
<dbReference type="SUPFAM" id="SSF55073">
    <property type="entry name" value="Nucleotide cyclase"/>
    <property type="match status" value="1"/>
</dbReference>
<proteinExistence type="predicted"/>
<feature type="region of interest" description="Disordered" evidence="1">
    <location>
        <begin position="624"/>
        <end position="654"/>
    </location>
</feature>
<dbReference type="EMBL" id="JAHZUY010000004">
    <property type="protein sequence ID" value="MBW8268477.1"/>
    <property type="molecule type" value="Genomic_DNA"/>
</dbReference>
<feature type="region of interest" description="Disordered" evidence="1">
    <location>
        <begin position="81"/>
        <end position="100"/>
    </location>
</feature>
<dbReference type="NCBIfam" id="TIGR00254">
    <property type="entry name" value="GGDEF"/>
    <property type="match status" value="1"/>
</dbReference>